<dbReference type="PANTHER" id="PTHR45138:SF24">
    <property type="entry name" value="DIGUANYLATE CYCLASE DGCC-RELATED"/>
    <property type="match status" value="1"/>
</dbReference>
<dbReference type="RefSeq" id="WP_153666084.1">
    <property type="nucleotide sequence ID" value="NZ_JAAIKR010000018.1"/>
</dbReference>
<feature type="transmembrane region" description="Helical" evidence="2">
    <location>
        <begin position="58"/>
        <end position="75"/>
    </location>
</feature>
<feature type="transmembrane region" description="Helical" evidence="2">
    <location>
        <begin position="6"/>
        <end position="23"/>
    </location>
</feature>
<feature type="transmembrane region" description="Helical" evidence="2">
    <location>
        <begin position="191"/>
        <end position="210"/>
    </location>
</feature>
<name>A0ABS5I5M8_9GAMM</name>
<keyword evidence="2" id="KW-0812">Transmembrane</keyword>
<evidence type="ECO:0000313" key="5">
    <source>
        <dbReference type="Proteomes" id="UP000811844"/>
    </source>
</evidence>
<reference evidence="4 5" key="1">
    <citation type="submission" date="2020-02" db="EMBL/GenBank/DDBJ databases">
        <title>Shewanella WXL01 sp. nov., a marine bacterium isolated from green algae in Luhuitou Fringing Reef (Northern South China Sea).</title>
        <authorList>
            <person name="Wang X."/>
        </authorList>
    </citation>
    <scope>NUCLEOTIDE SEQUENCE [LARGE SCALE GENOMIC DNA]</scope>
    <source>
        <strain evidence="4 5">MCCC 1A01895</strain>
    </source>
</reference>
<dbReference type="EMBL" id="JAAIKR010000018">
    <property type="protein sequence ID" value="MBR9729334.1"/>
    <property type="molecule type" value="Genomic_DNA"/>
</dbReference>
<dbReference type="PROSITE" id="PS50887">
    <property type="entry name" value="GGDEF"/>
    <property type="match status" value="1"/>
</dbReference>
<evidence type="ECO:0000259" key="3">
    <source>
        <dbReference type="PROSITE" id="PS50887"/>
    </source>
</evidence>
<dbReference type="SMART" id="SM00267">
    <property type="entry name" value="GGDEF"/>
    <property type="match status" value="1"/>
</dbReference>
<dbReference type="PANTHER" id="PTHR45138">
    <property type="entry name" value="REGULATORY COMPONENTS OF SENSORY TRANSDUCTION SYSTEM"/>
    <property type="match status" value="1"/>
</dbReference>
<keyword evidence="2" id="KW-0472">Membrane</keyword>
<sequence>MIYAQFLCLIAGSCAFAWGLLVHPLKIAPKASLRFALANIAIVSGFLLYTLRNNDISYTSWFIADMVMLLGFMLIRWGSQYLFKQQVNTLSDSIVLISAALLMLLVPPQLTYAAYFVFIMSLVSAYIFAMITKDNFMTFRKVMSLPYAALLSIPLSIVSLVFLARAALYVINPDYMMYLTATNSIENPLPMWTYIILLLIVNIVLFGNAITRLVQKIKGLAIRDPLTGLWNRHALRTKMEQVDEQWRLNGDMYSILMIDIDHFRRINNYYGHIAGDTALQHMAQLLTSSLRKMDFICRYGDEEFLIILPSTPENKATIVAEKIQRTVNKSSLLWQAKKLTFSVSIGGTTCQKSSDYQQALKQADEAMFEAKKQGRNNICFWHKALFERDGVNDNHVRVNSTT</sequence>
<dbReference type="EC" id="2.7.7.65" evidence="1"/>
<feature type="transmembrane region" description="Helical" evidence="2">
    <location>
        <begin position="35"/>
        <end position="52"/>
    </location>
</feature>
<dbReference type="InterPro" id="IPR043128">
    <property type="entry name" value="Rev_trsase/Diguanyl_cyclase"/>
</dbReference>
<comment type="caution">
    <text evidence="4">The sequence shown here is derived from an EMBL/GenBank/DDBJ whole genome shotgun (WGS) entry which is preliminary data.</text>
</comment>
<evidence type="ECO:0000256" key="1">
    <source>
        <dbReference type="ARBA" id="ARBA00012528"/>
    </source>
</evidence>
<proteinExistence type="predicted"/>
<dbReference type="InterPro" id="IPR050469">
    <property type="entry name" value="Diguanylate_Cyclase"/>
</dbReference>
<dbReference type="Gene3D" id="3.30.70.270">
    <property type="match status" value="1"/>
</dbReference>
<evidence type="ECO:0000256" key="2">
    <source>
        <dbReference type="SAM" id="Phobius"/>
    </source>
</evidence>
<feature type="transmembrane region" description="Helical" evidence="2">
    <location>
        <begin position="87"/>
        <end position="106"/>
    </location>
</feature>
<dbReference type="InterPro" id="IPR029787">
    <property type="entry name" value="Nucleotide_cyclase"/>
</dbReference>
<protein>
    <recommendedName>
        <fullName evidence="1">diguanylate cyclase</fullName>
        <ecNumber evidence="1">2.7.7.65</ecNumber>
    </recommendedName>
</protein>
<dbReference type="CDD" id="cd01949">
    <property type="entry name" value="GGDEF"/>
    <property type="match status" value="1"/>
</dbReference>
<dbReference type="Proteomes" id="UP000811844">
    <property type="component" value="Unassembled WGS sequence"/>
</dbReference>
<evidence type="ECO:0000313" key="4">
    <source>
        <dbReference type="EMBL" id="MBR9729334.1"/>
    </source>
</evidence>
<feature type="domain" description="GGDEF" evidence="3">
    <location>
        <begin position="251"/>
        <end position="383"/>
    </location>
</feature>
<keyword evidence="2" id="KW-1133">Transmembrane helix</keyword>
<gene>
    <name evidence="4" type="ORF">G3R48_15250</name>
</gene>
<dbReference type="InterPro" id="IPR000160">
    <property type="entry name" value="GGDEF_dom"/>
</dbReference>
<accession>A0ABS5I5M8</accession>
<dbReference type="NCBIfam" id="TIGR00254">
    <property type="entry name" value="GGDEF"/>
    <property type="match status" value="1"/>
</dbReference>
<organism evidence="4 5">
    <name type="scientific">Shewanella intestini</name>
    <dbReference type="NCBI Taxonomy" id="2017544"/>
    <lineage>
        <taxon>Bacteria</taxon>
        <taxon>Pseudomonadati</taxon>
        <taxon>Pseudomonadota</taxon>
        <taxon>Gammaproteobacteria</taxon>
        <taxon>Alteromonadales</taxon>
        <taxon>Shewanellaceae</taxon>
        <taxon>Shewanella</taxon>
    </lineage>
</organism>
<dbReference type="Pfam" id="PF00990">
    <property type="entry name" value="GGDEF"/>
    <property type="match status" value="1"/>
</dbReference>
<feature type="transmembrane region" description="Helical" evidence="2">
    <location>
        <begin position="144"/>
        <end position="171"/>
    </location>
</feature>
<dbReference type="SUPFAM" id="SSF55073">
    <property type="entry name" value="Nucleotide cyclase"/>
    <property type="match status" value="1"/>
</dbReference>
<keyword evidence="5" id="KW-1185">Reference proteome</keyword>